<name>A0ABM7VEV2_9BACT</name>
<accession>A0ABM7VEV2</accession>
<keyword evidence="1" id="KW-0732">Signal</keyword>
<dbReference type="Proteomes" id="UP001354989">
    <property type="component" value="Chromosome"/>
</dbReference>
<proteinExistence type="predicted"/>
<protein>
    <recommendedName>
        <fullName evidence="4">DUF4843 domain-containing protein</fullName>
    </recommendedName>
</protein>
<feature type="signal peptide" evidence="1">
    <location>
        <begin position="1"/>
        <end position="17"/>
    </location>
</feature>
<keyword evidence="3" id="KW-1185">Reference proteome</keyword>
<reference evidence="2 3" key="1">
    <citation type="submission" date="2021-12" db="EMBL/GenBank/DDBJ databases">
        <title>Genome sequencing of bacteria with rrn-lacking chromosome and rrn-plasmid.</title>
        <authorList>
            <person name="Anda M."/>
            <person name="Iwasaki W."/>
        </authorList>
    </citation>
    <scope>NUCLEOTIDE SEQUENCE [LARGE SCALE GENOMIC DNA]</scope>
    <source>
        <strain evidence="2 3">NBRC 101262</strain>
    </source>
</reference>
<evidence type="ECO:0008006" key="4">
    <source>
        <dbReference type="Google" id="ProtNLM"/>
    </source>
</evidence>
<gene>
    <name evidence="2" type="ORF">PEPS_17370</name>
</gene>
<sequence length="144" mass="15255">MRYIKLLMLSFFVVAFAACDEEDYFEGTTDLRKPEVVISFPDGGGFEPFGQTVDTTQTDFTVNVEVSGPQAAQVTSLQVTTSESGGPVESIAISDGKGTFSGTLADYGLNAENDNVVLVFTESATPSSKNFDITVVAPPVPEAP</sequence>
<evidence type="ECO:0000313" key="2">
    <source>
        <dbReference type="EMBL" id="BDC99456.1"/>
    </source>
</evidence>
<dbReference type="EMBL" id="AP025292">
    <property type="protein sequence ID" value="BDC99456.1"/>
    <property type="molecule type" value="Genomic_DNA"/>
</dbReference>
<evidence type="ECO:0000256" key="1">
    <source>
        <dbReference type="SAM" id="SignalP"/>
    </source>
</evidence>
<feature type="chain" id="PRO_5045668342" description="DUF4843 domain-containing protein" evidence="1">
    <location>
        <begin position="18"/>
        <end position="144"/>
    </location>
</feature>
<evidence type="ECO:0000313" key="3">
    <source>
        <dbReference type="Proteomes" id="UP001354989"/>
    </source>
</evidence>
<dbReference type="RefSeq" id="WP_338396806.1">
    <property type="nucleotide sequence ID" value="NZ_AP025292.1"/>
</dbReference>
<organism evidence="2 3">
    <name type="scientific">Persicobacter psychrovividus</name>
    <dbReference type="NCBI Taxonomy" id="387638"/>
    <lineage>
        <taxon>Bacteria</taxon>
        <taxon>Pseudomonadati</taxon>
        <taxon>Bacteroidota</taxon>
        <taxon>Cytophagia</taxon>
        <taxon>Cytophagales</taxon>
        <taxon>Persicobacteraceae</taxon>
        <taxon>Persicobacter</taxon>
    </lineage>
</organism>